<dbReference type="EMBL" id="BARV01037274">
    <property type="protein sequence ID" value="GAI49149.1"/>
    <property type="molecule type" value="Genomic_DNA"/>
</dbReference>
<gene>
    <name evidence="2" type="ORF">S06H3_57704</name>
</gene>
<sequence>MGELAEILAGMGAACTFLPHEESYTALQLGTIDAYSCGLGFWPSFKHTEICPYVMQPAALPVGVDGRSISMKALEELPEDLSAFIKSQEPVLNWMLSR</sequence>
<name>X1R0T1_9ZZZZ</name>
<dbReference type="InterPro" id="IPR018389">
    <property type="entry name" value="DctP_fam"/>
</dbReference>
<proteinExistence type="predicted"/>
<organism evidence="2">
    <name type="scientific">marine sediment metagenome</name>
    <dbReference type="NCBI Taxonomy" id="412755"/>
    <lineage>
        <taxon>unclassified sequences</taxon>
        <taxon>metagenomes</taxon>
        <taxon>ecological metagenomes</taxon>
    </lineage>
</organism>
<dbReference type="InterPro" id="IPR038404">
    <property type="entry name" value="TRAP_DctP_sf"/>
</dbReference>
<reference evidence="2" key="1">
    <citation type="journal article" date="2014" name="Front. Microbiol.">
        <title>High frequency of phylogenetically diverse reductive dehalogenase-homologous genes in deep subseafloor sedimentary metagenomes.</title>
        <authorList>
            <person name="Kawai M."/>
            <person name="Futagami T."/>
            <person name="Toyoda A."/>
            <person name="Takaki Y."/>
            <person name="Nishi S."/>
            <person name="Hori S."/>
            <person name="Arai W."/>
            <person name="Tsubouchi T."/>
            <person name="Morono Y."/>
            <person name="Uchiyama I."/>
            <person name="Ito T."/>
            <person name="Fujiyama A."/>
            <person name="Inagaki F."/>
            <person name="Takami H."/>
        </authorList>
    </citation>
    <scope>NUCLEOTIDE SEQUENCE</scope>
    <source>
        <strain evidence="2">Expedition CK06-06</strain>
    </source>
</reference>
<evidence type="ECO:0000313" key="2">
    <source>
        <dbReference type="EMBL" id="GAI49149.1"/>
    </source>
</evidence>
<protein>
    <submittedName>
        <fullName evidence="2">Uncharacterized protein</fullName>
    </submittedName>
</protein>
<comment type="caution">
    <text evidence="2">The sequence shown here is derived from an EMBL/GenBank/DDBJ whole genome shotgun (WGS) entry which is preliminary data.</text>
</comment>
<keyword evidence="1" id="KW-0732">Signal</keyword>
<dbReference type="Gene3D" id="3.40.190.170">
    <property type="entry name" value="Bacterial extracellular solute-binding protein, family 7"/>
    <property type="match status" value="1"/>
</dbReference>
<dbReference type="GO" id="GO:0055085">
    <property type="term" value="P:transmembrane transport"/>
    <property type="evidence" value="ECO:0007669"/>
    <property type="project" value="InterPro"/>
</dbReference>
<feature type="non-terminal residue" evidence="2">
    <location>
        <position position="98"/>
    </location>
</feature>
<evidence type="ECO:0000256" key="1">
    <source>
        <dbReference type="ARBA" id="ARBA00022729"/>
    </source>
</evidence>
<accession>X1R0T1</accession>
<dbReference type="Pfam" id="PF03480">
    <property type="entry name" value="DctP"/>
    <property type="match status" value="1"/>
</dbReference>
<dbReference type="AlphaFoldDB" id="X1R0T1"/>